<name>A0A7C5VHX7_9DEIN</name>
<proteinExistence type="predicted"/>
<sequence length="330" mass="36070">MRRFLALLVLGAVAWGQTGEPLYCGVPASSVPVIQRYPALWGSVSPQVLTSEGQMTFTVTFYPGSGVVWNYTPYPFVEVDWRFDRFNLPGSPPGSSVRYDWQTSTNTNGYTTYSMTLPITLEAQGTYRLRAQGAYCYKRSPTSAPQVQYLNVDIMAAAFIPQPNASLARLNWLLDEESKRGGDHLEVFVISTDLAPSLKSLLSVIARGEFYDCHPITGICAKRAPAKVQRVLTDNPNALRSLVATGCLVGGIIPGCQGNQDSRVYDIGPKLQPFGVLIASGVKRDYIAFGTGLVSEGLPIYLFEGPKGAGGMLKEAFLFAFMQKQGREVR</sequence>
<organism evidence="1">
    <name type="scientific">Thermus caliditerrae</name>
    <dbReference type="NCBI Taxonomy" id="1330700"/>
    <lineage>
        <taxon>Bacteria</taxon>
        <taxon>Thermotogati</taxon>
        <taxon>Deinococcota</taxon>
        <taxon>Deinococci</taxon>
        <taxon>Thermales</taxon>
        <taxon>Thermaceae</taxon>
        <taxon>Thermus</taxon>
    </lineage>
</organism>
<dbReference type="AlphaFoldDB" id="A0A7C5VHX7"/>
<protein>
    <submittedName>
        <fullName evidence="1">Uncharacterized protein</fullName>
    </submittedName>
</protein>
<dbReference type="EMBL" id="DRXE01000185">
    <property type="protein sequence ID" value="HHM68032.1"/>
    <property type="molecule type" value="Genomic_DNA"/>
</dbReference>
<comment type="caution">
    <text evidence="1">The sequence shown here is derived from an EMBL/GenBank/DDBJ whole genome shotgun (WGS) entry which is preliminary data.</text>
</comment>
<evidence type="ECO:0000313" key="1">
    <source>
        <dbReference type="EMBL" id="HHM68032.1"/>
    </source>
</evidence>
<accession>A0A7C5VHX7</accession>
<reference evidence="1" key="1">
    <citation type="journal article" date="2020" name="mSystems">
        <title>Genome- and Community-Level Interaction Insights into Carbon Utilization and Element Cycling Functions of Hydrothermarchaeota in Hydrothermal Sediment.</title>
        <authorList>
            <person name="Zhou Z."/>
            <person name="Liu Y."/>
            <person name="Xu W."/>
            <person name="Pan J."/>
            <person name="Luo Z.H."/>
            <person name="Li M."/>
        </authorList>
    </citation>
    <scope>NUCLEOTIDE SEQUENCE [LARGE SCALE GENOMIC DNA]</scope>
    <source>
        <strain evidence="1">SpSt-1071</strain>
    </source>
</reference>
<gene>
    <name evidence="1" type="ORF">ENM28_04855</name>
</gene>